<dbReference type="RefSeq" id="WP_114188354.1">
    <property type="nucleotide sequence ID" value="NZ_BJYU01000062.1"/>
</dbReference>
<evidence type="ECO:0008006" key="3">
    <source>
        <dbReference type="Google" id="ProtNLM"/>
    </source>
</evidence>
<proteinExistence type="predicted"/>
<dbReference type="NCBIfam" id="TIGR01552">
    <property type="entry name" value="phd_fam"/>
    <property type="match status" value="1"/>
</dbReference>
<name>A0A512BWK1_9HYPH</name>
<reference evidence="1 2" key="1">
    <citation type="submission" date="2019-07" db="EMBL/GenBank/DDBJ databases">
        <title>Whole genome shotgun sequence of Microvirga aerophila NBRC 106136.</title>
        <authorList>
            <person name="Hosoyama A."/>
            <person name="Uohara A."/>
            <person name="Ohji S."/>
            <person name="Ichikawa N."/>
        </authorList>
    </citation>
    <scope>NUCLEOTIDE SEQUENCE [LARGE SCALE GENOMIC DNA]</scope>
    <source>
        <strain evidence="1 2">NBRC 106136</strain>
    </source>
</reference>
<organism evidence="1 2">
    <name type="scientific">Microvirga aerophila</name>
    <dbReference type="NCBI Taxonomy" id="670291"/>
    <lineage>
        <taxon>Bacteria</taxon>
        <taxon>Pseudomonadati</taxon>
        <taxon>Pseudomonadota</taxon>
        <taxon>Alphaproteobacteria</taxon>
        <taxon>Hyphomicrobiales</taxon>
        <taxon>Methylobacteriaceae</taxon>
        <taxon>Microvirga</taxon>
    </lineage>
</organism>
<sequence length="88" mass="9829">MVQPQRDKQVRVGVRELRANLSGLLRQARQGTSVLVMSRNEVIAEIRAPSGIERSRRVPGMLKGKIRMQEDFDVLPDDVLSAMEGNGD</sequence>
<dbReference type="OrthoDB" id="7473440at2"/>
<gene>
    <name evidence="1" type="ORF">MAE02_40220</name>
</gene>
<protein>
    <recommendedName>
        <fullName evidence="3">Prevent-host-death protein</fullName>
    </recommendedName>
</protein>
<keyword evidence="2" id="KW-1185">Reference proteome</keyword>
<dbReference type="AlphaFoldDB" id="A0A512BWK1"/>
<comment type="caution">
    <text evidence="1">The sequence shown here is derived from an EMBL/GenBank/DDBJ whole genome shotgun (WGS) entry which is preliminary data.</text>
</comment>
<evidence type="ECO:0000313" key="1">
    <source>
        <dbReference type="EMBL" id="GEO16326.1"/>
    </source>
</evidence>
<accession>A0A512BWK1</accession>
<evidence type="ECO:0000313" key="2">
    <source>
        <dbReference type="Proteomes" id="UP000321085"/>
    </source>
</evidence>
<dbReference type="Proteomes" id="UP000321085">
    <property type="component" value="Unassembled WGS sequence"/>
</dbReference>
<dbReference type="EMBL" id="BJYU01000062">
    <property type="protein sequence ID" value="GEO16326.1"/>
    <property type="molecule type" value="Genomic_DNA"/>
</dbReference>